<dbReference type="PANTHER" id="PTHR24559">
    <property type="entry name" value="TRANSPOSON TY3-I GAG-POL POLYPROTEIN"/>
    <property type="match status" value="1"/>
</dbReference>
<name>A0ABQ8MWZ0_LABRO</name>
<dbReference type="Proteomes" id="UP000830375">
    <property type="component" value="Unassembled WGS sequence"/>
</dbReference>
<protein>
    <recommendedName>
        <fullName evidence="2">ribonuclease H</fullName>
        <ecNumber evidence="2">3.1.26.4</ecNumber>
    </recommendedName>
</protein>
<gene>
    <name evidence="4" type="ORF">H4Q32_003814</name>
</gene>
<dbReference type="Pfam" id="PF24626">
    <property type="entry name" value="SH3_Tf2-1"/>
    <property type="match status" value="1"/>
</dbReference>
<comment type="similarity">
    <text evidence="1">Belongs to the beta type-B retroviral polymerase family. HERV class-II K(HML-2) pol subfamily.</text>
</comment>
<dbReference type="InterPro" id="IPR043128">
    <property type="entry name" value="Rev_trsase/Diguanyl_cyclase"/>
</dbReference>
<dbReference type="PROSITE" id="PS50878">
    <property type="entry name" value="RT_POL"/>
    <property type="match status" value="1"/>
</dbReference>
<feature type="domain" description="Reverse transcriptase" evidence="3">
    <location>
        <begin position="1"/>
        <end position="87"/>
    </location>
</feature>
<evidence type="ECO:0000313" key="5">
    <source>
        <dbReference type="Proteomes" id="UP000830375"/>
    </source>
</evidence>
<sequence length="399" mass="45675">MPYGLSNSSSISQNFINEIFRDMLNLFVIIYIDNILIYSPSLKEHHSHVTRVLQCLREHHLYLKGEKWVQMDQRKVEAVRDWPQPTTVKEMQRFPLPLPRRPWSHLGVDFTTDLPPSQGFTTILVIVDRFSKACKLIPLKGLPTTLETAETLISSPIEDPSLYPGSGEVSSTCWECPEVYPQNTIRRRMARPNVKSRRLGETTDLTPFQCILGYQPPLFPWTGELTEAPAVDYWFRESERDIRLQLPSRKLCPHYIGPFPISRQINDVTYELILPNSYRIAPTFHVSLLKPYVNPLLPPSTDHEIPPPPEVDANKTIYRVKEILDSQGARSSLPSVTGIRRRPWGRGYSHRVTSNTHLNYHANLLHTCNHLPAHSNTHSSHSLVGCFQGCTRTSQLCLT</sequence>
<evidence type="ECO:0000256" key="1">
    <source>
        <dbReference type="ARBA" id="ARBA00010879"/>
    </source>
</evidence>
<evidence type="ECO:0000259" key="3">
    <source>
        <dbReference type="PROSITE" id="PS50878"/>
    </source>
</evidence>
<dbReference type="Gene3D" id="3.30.420.10">
    <property type="entry name" value="Ribonuclease H-like superfamily/Ribonuclease H"/>
    <property type="match status" value="1"/>
</dbReference>
<dbReference type="InterPro" id="IPR012337">
    <property type="entry name" value="RNaseH-like_sf"/>
</dbReference>
<evidence type="ECO:0000313" key="4">
    <source>
        <dbReference type="EMBL" id="KAI2667354.1"/>
    </source>
</evidence>
<dbReference type="CDD" id="cd01647">
    <property type="entry name" value="RT_LTR"/>
    <property type="match status" value="1"/>
</dbReference>
<evidence type="ECO:0000256" key="2">
    <source>
        <dbReference type="ARBA" id="ARBA00012180"/>
    </source>
</evidence>
<dbReference type="Gene3D" id="3.30.70.270">
    <property type="match status" value="1"/>
</dbReference>
<dbReference type="InterPro" id="IPR000477">
    <property type="entry name" value="RT_dom"/>
</dbReference>
<keyword evidence="5" id="KW-1185">Reference proteome</keyword>
<reference evidence="4 5" key="1">
    <citation type="submission" date="2022-01" db="EMBL/GenBank/DDBJ databases">
        <title>A high-quality chromosome-level genome assembly of rohu carp, Labeo rohita.</title>
        <authorList>
            <person name="Arick M.A. II"/>
            <person name="Hsu C.-Y."/>
            <person name="Magbanua Z."/>
            <person name="Pechanova O."/>
            <person name="Grover C."/>
            <person name="Miller E."/>
            <person name="Thrash A."/>
            <person name="Ezzel L."/>
            <person name="Alam S."/>
            <person name="Benzie J."/>
            <person name="Hamilton M."/>
            <person name="Karsi A."/>
            <person name="Lawrence M.L."/>
            <person name="Peterson D.G."/>
        </authorList>
    </citation>
    <scope>NUCLEOTIDE SEQUENCE [LARGE SCALE GENOMIC DNA]</scope>
    <source>
        <strain evidence="5">BAU-BD-2019</strain>
        <tissue evidence="4">Blood</tissue>
    </source>
</reference>
<dbReference type="PANTHER" id="PTHR24559:SF440">
    <property type="entry name" value="RIBONUCLEASE H"/>
    <property type="match status" value="1"/>
</dbReference>
<dbReference type="SUPFAM" id="SSF53098">
    <property type="entry name" value="Ribonuclease H-like"/>
    <property type="match status" value="1"/>
</dbReference>
<comment type="caution">
    <text evidence="4">The sequence shown here is derived from an EMBL/GenBank/DDBJ whole genome shotgun (WGS) entry which is preliminary data.</text>
</comment>
<dbReference type="SUPFAM" id="SSF56672">
    <property type="entry name" value="DNA/RNA polymerases"/>
    <property type="match status" value="1"/>
</dbReference>
<dbReference type="EMBL" id="JACTAM010000002">
    <property type="protein sequence ID" value="KAI2667354.1"/>
    <property type="molecule type" value="Genomic_DNA"/>
</dbReference>
<dbReference type="EC" id="3.1.26.4" evidence="2"/>
<accession>A0ABQ8MWZ0</accession>
<dbReference type="InterPro" id="IPR056924">
    <property type="entry name" value="SH3_Tf2-1"/>
</dbReference>
<proteinExistence type="inferred from homology"/>
<dbReference type="InterPro" id="IPR053134">
    <property type="entry name" value="RNA-dir_DNA_polymerase"/>
</dbReference>
<dbReference type="InterPro" id="IPR036397">
    <property type="entry name" value="RNaseH_sf"/>
</dbReference>
<dbReference type="Pfam" id="PF00078">
    <property type="entry name" value="RVT_1"/>
    <property type="match status" value="1"/>
</dbReference>
<dbReference type="InterPro" id="IPR043502">
    <property type="entry name" value="DNA/RNA_pol_sf"/>
</dbReference>
<organism evidence="4 5">
    <name type="scientific">Labeo rohita</name>
    <name type="common">Indian major carp</name>
    <name type="synonym">Cyprinus rohita</name>
    <dbReference type="NCBI Taxonomy" id="84645"/>
    <lineage>
        <taxon>Eukaryota</taxon>
        <taxon>Metazoa</taxon>
        <taxon>Chordata</taxon>
        <taxon>Craniata</taxon>
        <taxon>Vertebrata</taxon>
        <taxon>Euteleostomi</taxon>
        <taxon>Actinopterygii</taxon>
        <taxon>Neopterygii</taxon>
        <taxon>Teleostei</taxon>
        <taxon>Ostariophysi</taxon>
        <taxon>Cypriniformes</taxon>
        <taxon>Cyprinidae</taxon>
        <taxon>Labeoninae</taxon>
        <taxon>Labeonini</taxon>
        <taxon>Labeo</taxon>
    </lineage>
</organism>